<dbReference type="AlphaFoldDB" id="A0A024TTW7"/>
<dbReference type="GeneID" id="20086795"/>
<dbReference type="Pfam" id="PF00168">
    <property type="entry name" value="C2"/>
    <property type="match status" value="1"/>
</dbReference>
<dbReference type="RefSeq" id="XP_008874123.1">
    <property type="nucleotide sequence ID" value="XM_008875901.1"/>
</dbReference>
<dbReference type="OrthoDB" id="270970at2759"/>
<accession>A0A024TTW7</accession>
<dbReference type="InterPro" id="IPR035892">
    <property type="entry name" value="C2_domain_sf"/>
</dbReference>
<dbReference type="Gene3D" id="2.60.40.150">
    <property type="entry name" value="C2 domain"/>
    <property type="match status" value="1"/>
</dbReference>
<sequence>MAATEERQLRMLTRGITRDCIEEGVLEPSIVAKEDMSATYAYSAEFVKTLDNAIRANFGTSLWHDILASQNVPKYAMSWPSHGWSDALHCGGFVSPASTLSVNTKNAHIAESCPRDYSLHDSVDTFPPPISDTTPQTDLTHSAASEGCTIHVDEASLGNFDECPTLVPLDAMLKVMRLAQTIQRAARKFKSLLRNSKHPRPMYIHLLHGDNLRAADWNGASDPYVVVTVLESSNPRNLEAAQTTKSDIVYKTLNPHWDQRLLLPAVAPSATLCLTVLDYDFGSNPDFLGQVVRPLDESNSNLAFYRPRHQHKWSHRELCMVNLGPLMFTPRHPDGSIMAVSDKSKPGQGSITFALERCPNVVILDDLDVLAPADPKKWFQAAPTAFHTVTATLMTDAIVLYSPNDKAECKPTATIPFNSIAQILDDGDTWTLRLNGTSSEWKFRVGLDNMSREAMHDRWLKALCRTTKRPVLVEASPSQFQIKFQPLVVA</sequence>
<protein>
    <recommendedName>
        <fullName evidence="3">C2 domain-containing protein</fullName>
    </recommendedName>
</protein>
<dbReference type="PANTHER" id="PTHR45911">
    <property type="entry name" value="C2 DOMAIN-CONTAINING PROTEIN"/>
    <property type="match status" value="1"/>
</dbReference>
<evidence type="ECO:0000313" key="4">
    <source>
        <dbReference type="EMBL" id="ETV97414.1"/>
    </source>
</evidence>
<dbReference type="PROSITE" id="PS50004">
    <property type="entry name" value="C2"/>
    <property type="match status" value="1"/>
</dbReference>
<dbReference type="EMBL" id="KI913973">
    <property type="protein sequence ID" value="ETV97414.1"/>
    <property type="molecule type" value="Genomic_DNA"/>
</dbReference>
<evidence type="ECO:0000256" key="2">
    <source>
        <dbReference type="ARBA" id="ARBA00022837"/>
    </source>
</evidence>
<gene>
    <name evidence="4" type="ORF">H310_09745</name>
</gene>
<dbReference type="GO" id="GO:0005509">
    <property type="term" value="F:calcium ion binding"/>
    <property type="evidence" value="ECO:0007669"/>
    <property type="project" value="TreeGrafter"/>
</dbReference>
<reference evidence="4" key="1">
    <citation type="submission" date="2013-12" db="EMBL/GenBank/DDBJ databases">
        <title>The Genome Sequence of Aphanomyces invadans NJM9701.</title>
        <authorList>
            <consortium name="The Broad Institute Genomics Platform"/>
            <person name="Russ C."/>
            <person name="Tyler B."/>
            <person name="van West P."/>
            <person name="Dieguez-Uribeondo J."/>
            <person name="Young S.K."/>
            <person name="Zeng Q."/>
            <person name="Gargeya S."/>
            <person name="Fitzgerald M."/>
            <person name="Abouelleil A."/>
            <person name="Alvarado L."/>
            <person name="Chapman S.B."/>
            <person name="Gainer-Dewar J."/>
            <person name="Goldberg J."/>
            <person name="Griggs A."/>
            <person name="Gujja S."/>
            <person name="Hansen M."/>
            <person name="Howarth C."/>
            <person name="Imamovic A."/>
            <person name="Ireland A."/>
            <person name="Larimer J."/>
            <person name="McCowan C."/>
            <person name="Murphy C."/>
            <person name="Pearson M."/>
            <person name="Poon T.W."/>
            <person name="Priest M."/>
            <person name="Roberts A."/>
            <person name="Saif S."/>
            <person name="Shea T."/>
            <person name="Sykes S."/>
            <person name="Wortman J."/>
            <person name="Nusbaum C."/>
            <person name="Birren B."/>
        </authorList>
    </citation>
    <scope>NUCLEOTIDE SEQUENCE [LARGE SCALE GENOMIC DNA]</scope>
    <source>
        <strain evidence="4">NJM9701</strain>
    </source>
</reference>
<feature type="domain" description="C2" evidence="3">
    <location>
        <begin position="184"/>
        <end position="314"/>
    </location>
</feature>
<evidence type="ECO:0000259" key="3">
    <source>
        <dbReference type="PROSITE" id="PS50004"/>
    </source>
</evidence>
<keyword evidence="1" id="KW-0479">Metal-binding</keyword>
<organism evidence="4">
    <name type="scientific">Aphanomyces invadans</name>
    <dbReference type="NCBI Taxonomy" id="157072"/>
    <lineage>
        <taxon>Eukaryota</taxon>
        <taxon>Sar</taxon>
        <taxon>Stramenopiles</taxon>
        <taxon>Oomycota</taxon>
        <taxon>Saprolegniomycetes</taxon>
        <taxon>Saprolegniales</taxon>
        <taxon>Verrucalvaceae</taxon>
        <taxon>Aphanomyces</taxon>
    </lineage>
</organism>
<dbReference type="InterPro" id="IPR000008">
    <property type="entry name" value="C2_dom"/>
</dbReference>
<proteinExistence type="predicted"/>
<dbReference type="SUPFAM" id="SSF49562">
    <property type="entry name" value="C2 domain (Calcium/lipid-binding domain, CaLB)"/>
    <property type="match status" value="1"/>
</dbReference>
<dbReference type="PANTHER" id="PTHR45911:SF4">
    <property type="entry name" value="MULTIPLE C2 AND TRANSMEMBRANE DOMAIN-CONTAINING PROTEIN"/>
    <property type="match status" value="1"/>
</dbReference>
<dbReference type="CDD" id="cd00030">
    <property type="entry name" value="C2"/>
    <property type="match status" value="1"/>
</dbReference>
<keyword evidence="2" id="KW-0106">Calcium</keyword>
<dbReference type="GO" id="GO:0016020">
    <property type="term" value="C:membrane"/>
    <property type="evidence" value="ECO:0007669"/>
    <property type="project" value="TreeGrafter"/>
</dbReference>
<name>A0A024TTW7_9STRA</name>
<dbReference type="VEuPathDB" id="FungiDB:H310_09745"/>
<evidence type="ECO:0000256" key="1">
    <source>
        <dbReference type="ARBA" id="ARBA00022723"/>
    </source>
</evidence>
<dbReference type="SMART" id="SM00239">
    <property type="entry name" value="C2"/>
    <property type="match status" value="1"/>
</dbReference>